<evidence type="ECO:0000313" key="10">
    <source>
        <dbReference type="EMBL" id="GFT52108.1"/>
    </source>
</evidence>
<evidence type="ECO:0000256" key="9">
    <source>
        <dbReference type="ARBA" id="ARBA00023160"/>
    </source>
</evidence>
<evidence type="ECO:0000256" key="8">
    <source>
        <dbReference type="ARBA" id="ARBA00023136"/>
    </source>
</evidence>
<keyword evidence="6" id="KW-1133">Transmembrane helix</keyword>
<dbReference type="InterPro" id="IPR002076">
    <property type="entry name" value="ELO_fam"/>
</dbReference>
<dbReference type="GO" id="GO:0006633">
    <property type="term" value="P:fatty acid biosynthetic process"/>
    <property type="evidence" value="ECO:0007669"/>
    <property type="project" value="UniProtKB-KW"/>
</dbReference>
<evidence type="ECO:0000256" key="2">
    <source>
        <dbReference type="ARBA" id="ARBA00022516"/>
    </source>
</evidence>
<keyword evidence="4" id="KW-0812">Transmembrane</keyword>
<dbReference type="AlphaFoldDB" id="A0A8X6TWU7"/>
<gene>
    <name evidence="10" type="primary">AVEN_80306_1</name>
    <name evidence="10" type="ORF">NPIL_30831</name>
</gene>
<evidence type="ECO:0000256" key="6">
    <source>
        <dbReference type="ARBA" id="ARBA00022989"/>
    </source>
</evidence>
<name>A0A8X6TWU7_NEPPI</name>
<evidence type="ECO:0000256" key="4">
    <source>
        <dbReference type="ARBA" id="ARBA00022692"/>
    </source>
</evidence>
<evidence type="ECO:0000256" key="1">
    <source>
        <dbReference type="ARBA" id="ARBA00004141"/>
    </source>
</evidence>
<feature type="non-terminal residue" evidence="10">
    <location>
        <position position="1"/>
    </location>
</feature>
<keyword evidence="7" id="KW-0443">Lipid metabolism</keyword>
<comment type="caution">
    <text evidence="10">The sequence shown here is derived from an EMBL/GenBank/DDBJ whole genome shotgun (WGS) entry which is preliminary data.</text>
</comment>
<keyword evidence="5" id="KW-0276">Fatty acid metabolism</keyword>
<dbReference type="GO" id="GO:0009922">
    <property type="term" value="F:fatty acid elongase activity"/>
    <property type="evidence" value="ECO:0007669"/>
    <property type="project" value="InterPro"/>
</dbReference>
<keyword evidence="8" id="KW-0472">Membrane</keyword>
<dbReference type="OrthoDB" id="434092at2759"/>
<protein>
    <submittedName>
        <fullName evidence="10">Elongation of very long chain fatty acids protein</fullName>
    </submittedName>
</protein>
<evidence type="ECO:0000313" key="11">
    <source>
        <dbReference type="Proteomes" id="UP000887013"/>
    </source>
</evidence>
<dbReference type="GO" id="GO:0016020">
    <property type="term" value="C:membrane"/>
    <property type="evidence" value="ECO:0007669"/>
    <property type="project" value="UniProtKB-SubCell"/>
</dbReference>
<evidence type="ECO:0000256" key="5">
    <source>
        <dbReference type="ARBA" id="ARBA00022832"/>
    </source>
</evidence>
<evidence type="ECO:0000256" key="7">
    <source>
        <dbReference type="ARBA" id="ARBA00023098"/>
    </source>
</evidence>
<comment type="subcellular location">
    <subcellularLocation>
        <location evidence="1">Membrane</location>
        <topology evidence="1">Multi-pass membrane protein</topology>
    </subcellularLocation>
</comment>
<evidence type="ECO:0000256" key="3">
    <source>
        <dbReference type="ARBA" id="ARBA00022679"/>
    </source>
</evidence>
<keyword evidence="9" id="KW-0275">Fatty acid biosynthesis</keyword>
<keyword evidence="11" id="KW-1185">Reference proteome</keyword>
<accession>A0A8X6TWU7</accession>
<dbReference type="Pfam" id="PF01151">
    <property type="entry name" value="ELO"/>
    <property type="match status" value="1"/>
</dbReference>
<sequence length="146" mass="17084">FLKHQGTLSCASLRLLWPLDIDRLRVLLHQTCSMCGMENSKTTLFKTGFNWRCQSIDWSEKQESINTIRIGWILLIVKLLELLDTIFLRLRKEDSEVSPRHLYLQLHSPLLVWYGLKFAPGNLLKMLNSCTDQNPLKYFSFKTLAQ</sequence>
<proteinExistence type="predicted"/>
<dbReference type="EMBL" id="BMAW01112359">
    <property type="protein sequence ID" value="GFT52108.1"/>
    <property type="molecule type" value="Genomic_DNA"/>
</dbReference>
<reference evidence="10" key="1">
    <citation type="submission" date="2020-08" db="EMBL/GenBank/DDBJ databases">
        <title>Multicomponent nature underlies the extraordinary mechanical properties of spider dragline silk.</title>
        <authorList>
            <person name="Kono N."/>
            <person name="Nakamura H."/>
            <person name="Mori M."/>
            <person name="Yoshida Y."/>
            <person name="Ohtoshi R."/>
            <person name="Malay A.D."/>
            <person name="Moran D.A.P."/>
            <person name="Tomita M."/>
            <person name="Numata K."/>
            <person name="Arakawa K."/>
        </authorList>
    </citation>
    <scope>NUCLEOTIDE SEQUENCE</scope>
</reference>
<keyword evidence="2" id="KW-0444">Lipid biosynthesis</keyword>
<organism evidence="10 11">
    <name type="scientific">Nephila pilipes</name>
    <name type="common">Giant wood spider</name>
    <name type="synonym">Nephila maculata</name>
    <dbReference type="NCBI Taxonomy" id="299642"/>
    <lineage>
        <taxon>Eukaryota</taxon>
        <taxon>Metazoa</taxon>
        <taxon>Ecdysozoa</taxon>
        <taxon>Arthropoda</taxon>
        <taxon>Chelicerata</taxon>
        <taxon>Arachnida</taxon>
        <taxon>Araneae</taxon>
        <taxon>Araneomorphae</taxon>
        <taxon>Entelegynae</taxon>
        <taxon>Araneoidea</taxon>
        <taxon>Nephilidae</taxon>
        <taxon>Nephila</taxon>
    </lineage>
</organism>
<dbReference type="Proteomes" id="UP000887013">
    <property type="component" value="Unassembled WGS sequence"/>
</dbReference>
<keyword evidence="3" id="KW-0808">Transferase</keyword>